<dbReference type="Gene3D" id="2.60.40.10">
    <property type="entry name" value="Immunoglobulins"/>
    <property type="match status" value="2"/>
</dbReference>
<dbReference type="GO" id="GO:0030182">
    <property type="term" value="P:neuron differentiation"/>
    <property type="evidence" value="ECO:0007669"/>
    <property type="project" value="UniProtKB-ARBA"/>
</dbReference>
<keyword evidence="21" id="KW-1185">Reference proteome</keyword>
<dbReference type="InterPro" id="IPR013783">
    <property type="entry name" value="Ig-like_fold"/>
</dbReference>
<dbReference type="PANTHER" id="PTHR24416:SF525">
    <property type="entry name" value="INSULIN-LIKE RECEPTOR"/>
    <property type="match status" value="1"/>
</dbReference>
<dbReference type="InterPro" id="IPR036116">
    <property type="entry name" value="FN3_sf"/>
</dbReference>
<keyword evidence="7" id="KW-0677">Repeat</keyword>
<dbReference type="GO" id="GO:0005524">
    <property type="term" value="F:ATP binding"/>
    <property type="evidence" value="ECO:0007669"/>
    <property type="project" value="UniProtKB-UniRule"/>
</dbReference>
<evidence type="ECO:0000256" key="5">
    <source>
        <dbReference type="ARBA" id="ARBA00022692"/>
    </source>
</evidence>
<evidence type="ECO:0000256" key="14">
    <source>
        <dbReference type="ARBA" id="ARBA00023170"/>
    </source>
</evidence>
<dbReference type="GO" id="GO:0012505">
    <property type="term" value="C:endomembrane system"/>
    <property type="evidence" value="ECO:0007669"/>
    <property type="project" value="UniProtKB-SubCell"/>
</dbReference>
<evidence type="ECO:0000256" key="15">
    <source>
        <dbReference type="ARBA" id="ARBA00023180"/>
    </source>
</evidence>
<keyword evidence="15" id="KW-0325">Glycoprotein</keyword>
<dbReference type="InterPro" id="IPR008266">
    <property type="entry name" value="Tyr_kinase_AS"/>
</dbReference>
<dbReference type="PANTHER" id="PTHR24416">
    <property type="entry name" value="TYROSINE-PROTEIN KINASE RECEPTOR"/>
    <property type="match status" value="1"/>
</dbReference>
<dbReference type="PROSITE" id="PS50011">
    <property type="entry name" value="PROTEIN_KINASE_DOM"/>
    <property type="match status" value="1"/>
</dbReference>
<dbReference type="EC" id="2.7.10.1" evidence="3"/>
<evidence type="ECO:0000256" key="11">
    <source>
        <dbReference type="ARBA" id="ARBA00022989"/>
    </source>
</evidence>
<dbReference type="SUPFAM" id="SSF56112">
    <property type="entry name" value="Protein kinase-like (PK-like)"/>
    <property type="match status" value="1"/>
</dbReference>
<dbReference type="FunFam" id="1.10.510.10:FF:001512">
    <property type="entry name" value="Receptor tyrosine-protein kinase erbB-2"/>
    <property type="match status" value="1"/>
</dbReference>
<dbReference type="GO" id="GO:0048468">
    <property type="term" value="P:cell development"/>
    <property type="evidence" value="ECO:0007669"/>
    <property type="project" value="UniProtKB-ARBA"/>
</dbReference>
<sequence length="925" mass="105351">MGKNARLEIRWNNALANLFVDKEKKLVLHPKTKIKISYNRMLCPNLIKSNFQQHFTYPNNEIVTFSDSQWSLIDKYNGFSVACSIYTTPCNVKRLDSSSVPTVVFTYTIPNDHSYGILSPRLFINAMDQLIKEHSRFPLLHDSYNCTLNELRHTTQFICYITNLDLYTEYVIVAQNDVLNLKKIVRTKPCKFFTPAGTPDPPHNLRAYPKNLGQIELLWRYPLQDNGPISFFRVNLRKTDSNDRSCSLIPCVSDIFSARLPPDLIEPKVRQQELTSSPDTCLMASKMCLDGEKLSSLPVSSFLKSKLDPYSEKDETEQLSMQDKNHIVEVPEWVRGQEMLIENHLSSIGLFGRYRHAIGPKSGYQMWTKEDIVNVDLSQNKTVYRKQVYEIEFSDLGDFEEYYFEVSACHSEDLNLAISHVQCSDAEKILVRTAPNNDNDLVVPSSINVFQANSDLVMFWQPPSNPNGFITSYTIKYRRLSNQEVMIKFHFFKNFYRFFYKHFVGIDQSEKIWSSVCLQPTDSCGQAKLVDHESVEGRPILLADFASNFIAANESYLESHINGSLFSIGIYEIALIAKSMSYNSSSPSTSFLVQISGSGDSMPDLRLRSISEEHLYILIAVVVVLVAFLVTQVILLERRLRRHNQRRRGIYSGNPEYWENLLKTGLDDDWEIDTEMVQYNTNDLLGQGSFGLVYRGKLRKLCPAAAKASASTSTHSSNNESDKSTCSIDVAIKTLQPTATHNEMRDFLHEASHLKQFNAPHIVRLLGICTKPIMQSKQPIVVLELMDRGDLATLLRNLMANDAVQRQGCIESVLIINWAAQIADAMLYLGELGFVHRDLAARNCLVSSAALSVKLGDFGLTRDINENQYYRKQGQARMPIRWMAPETLQNAFFTVQSDVWSYGVTLWEITNFAALPYSGMSHQQV</sequence>
<dbReference type="InterPro" id="IPR000719">
    <property type="entry name" value="Prot_kinase_dom"/>
</dbReference>
<dbReference type="SMART" id="SM00219">
    <property type="entry name" value="TyrKc"/>
    <property type="match status" value="1"/>
</dbReference>
<dbReference type="InterPro" id="IPR011009">
    <property type="entry name" value="Kinase-like_dom_sf"/>
</dbReference>
<dbReference type="InterPro" id="IPR017441">
    <property type="entry name" value="Protein_kinase_ATP_BS"/>
</dbReference>
<feature type="transmembrane region" description="Helical" evidence="18">
    <location>
        <begin position="615"/>
        <end position="636"/>
    </location>
</feature>
<evidence type="ECO:0000256" key="10">
    <source>
        <dbReference type="ARBA" id="ARBA00022840"/>
    </source>
</evidence>
<comment type="catalytic activity">
    <reaction evidence="16">
        <text>L-tyrosyl-[protein] + ATP = O-phospho-L-tyrosyl-[protein] + ADP + H(+)</text>
        <dbReference type="Rhea" id="RHEA:10596"/>
        <dbReference type="Rhea" id="RHEA-COMP:10136"/>
        <dbReference type="Rhea" id="RHEA-COMP:20101"/>
        <dbReference type="ChEBI" id="CHEBI:15378"/>
        <dbReference type="ChEBI" id="CHEBI:30616"/>
        <dbReference type="ChEBI" id="CHEBI:46858"/>
        <dbReference type="ChEBI" id="CHEBI:61978"/>
        <dbReference type="ChEBI" id="CHEBI:456216"/>
        <dbReference type="EC" id="2.7.10.1"/>
    </reaction>
</comment>
<feature type="domain" description="Protein kinase" evidence="19">
    <location>
        <begin position="679"/>
        <end position="925"/>
    </location>
</feature>
<dbReference type="PRINTS" id="PR00109">
    <property type="entry name" value="TYRKINASE"/>
</dbReference>
<dbReference type="InterPro" id="IPR001245">
    <property type="entry name" value="Ser-Thr/Tyr_kinase_cat_dom"/>
</dbReference>
<organism evidence="20 21">
    <name type="scientific">Cichlidogyrus casuarinus</name>
    <dbReference type="NCBI Taxonomy" id="1844966"/>
    <lineage>
        <taxon>Eukaryota</taxon>
        <taxon>Metazoa</taxon>
        <taxon>Spiralia</taxon>
        <taxon>Lophotrochozoa</taxon>
        <taxon>Platyhelminthes</taxon>
        <taxon>Monogenea</taxon>
        <taxon>Monopisthocotylea</taxon>
        <taxon>Dactylogyridea</taxon>
        <taxon>Ancyrocephalidae</taxon>
        <taxon>Cichlidogyrus</taxon>
    </lineage>
</organism>
<keyword evidence="8 17" id="KW-0547">Nucleotide-binding</keyword>
<dbReference type="Proteomes" id="UP001626550">
    <property type="component" value="Unassembled WGS sequence"/>
</dbReference>
<keyword evidence="11 18" id="KW-1133">Transmembrane helix</keyword>
<dbReference type="GO" id="GO:0050793">
    <property type="term" value="P:regulation of developmental process"/>
    <property type="evidence" value="ECO:0007669"/>
    <property type="project" value="UniProtKB-ARBA"/>
</dbReference>
<dbReference type="PROSITE" id="PS00109">
    <property type="entry name" value="PROTEIN_KINASE_TYR"/>
    <property type="match status" value="1"/>
</dbReference>
<evidence type="ECO:0000256" key="2">
    <source>
        <dbReference type="ARBA" id="ARBA00004479"/>
    </source>
</evidence>
<evidence type="ECO:0000313" key="20">
    <source>
        <dbReference type="EMBL" id="KAL3318262.1"/>
    </source>
</evidence>
<dbReference type="InterPro" id="IPR003961">
    <property type="entry name" value="FN3_dom"/>
</dbReference>
<evidence type="ECO:0000256" key="6">
    <source>
        <dbReference type="ARBA" id="ARBA00022729"/>
    </source>
</evidence>
<evidence type="ECO:0000256" key="12">
    <source>
        <dbReference type="ARBA" id="ARBA00023136"/>
    </source>
</evidence>
<evidence type="ECO:0000256" key="17">
    <source>
        <dbReference type="PROSITE-ProRule" id="PRU10141"/>
    </source>
</evidence>
<evidence type="ECO:0000259" key="19">
    <source>
        <dbReference type="PROSITE" id="PS50011"/>
    </source>
</evidence>
<proteinExistence type="predicted"/>
<evidence type="ECO:0000256" key="1">
    <source>
        <dbReference type="ARBA" id="ARBA00004308"/>
    </source>
</evidence>
<keyword evidence="13" id="KW-0829">Tyrosine-protein kinase</keyword>
<evidence type="ECO:0000256" key="8">
    <source>
        <dbReference type="ARBA" id="ARBA00022741"/>
    </source>
</evidence>
<keyword evidence="10 17" id="KW-0067">ATP-binding</keyword>
<dbReference type="GO" id="GO:0004714">
    <property type="term" value="F:transmembrane receptor protein tyrosine kinase activity"/>
    <property type="evidence" value="ECO:0007669"/>
    <property type="project" value="UniProtKB-EC"/>
</dbReference>
<keyword evidence="6" id="KW-0732">Signal</keyword>
<dbReference type="SUPFAM" id="SSF49265">
    <property type="entry name" value="Fibronectin type III"/>
    <property type="match status" value="2"/>
</dbReference>
<keyword evidence="14" id="KW-0675">Receptor</keyword>
<name>A0ABD2QGD3_9PLAT</name>
<evidence type="ECO:0000256" key="13">
    <source>
        <dbReference type="ARBA" id="ARBA00023137"/>
    </source>
</evidence>
<dbReference type="Gene3D" id="1.10.510.10">
    <property type="entry name" value="Transferase(Phosphotransferase) domain 1"/>
    <property type="match status" value="1"/>
</dbReference>
<evidence type="ECO:0000256" key="4">
    <source>
        <dbReference type="ARBA" id="ARBA00022679"/>
    </source>
</evidence>
<dbReference type="CDD" id="cd00063">
    <property type="entry name" value="FN3"/>
    <property type="match status" value="2"/>
</dbReference>
<comment type="subcellular location">
    <subcellularLocation>
        <location evidence="1">Endomembrane system</location>
    </subcellularLocation>
    <subcellularLocation>
        <location evidence="2">Membrane</location>
        <topology evidence="2">Single-pass type I membrane protein</topology>
    </subcellularLocation>
</comment>
<evidence type="ECO:0000256" key="16">
    <source>
        <dbReference type="ARBA" id="ARBA00051243"/>
    </source>
</evidence>
<keyword evidence="5 18" id="KW-0812">Transmembrane</keyword>
<keyword evidence="4" id="KW-0808">Transferase</keyword>
<dbReference type="AlphaFoldDB" id="A0ABD2QGD3"/>
<protein>
    <recommendedName>
        <fullName evidence="3">receptor protein-tyrosine kinase</fullName>
        <ecNumber evidence="3">2.7.10.1</ecNumber>
    </recommendedName>
</protein>
<evidence type="ECO:0000256" key="7">
    <source>
        <dbReference type="ARBA" id="ARBA00022737"/>
    </source>
</evidence>
<keyword evidence="9" id="KW-0418">Kinase</keyword>
<reference evidence="20 21" key="1">
    <citation type="submission" date="2024-11" db="EMBL/GenBank/DDBJ databases">
        <title>Adaptive evolution of stress response genes in parasites aligns with host niche diversity.</title>
        <authorList>
            <person name="Hahn C."/>
            <person name="Resl P."/>
        </authorList>
    </citation>
    <scope>NUCLEOTIDE SEQUENCE [LARGE SCALE GENOMIC DNA]</scope>
    <source>
        <strain evidence="20">EGGRZ-B1_66</strain>
        <tissue evidence="20">Body</tissue>
    </source>
</reference>
<dbReference type="GO" id="GO:0016020">
    <property type="term" value="C:membrane"/>
    <property type="evidence" value="ECO:0007669"/>
    <property type="project" value="UniProtKB-SubCell"/>
</dbReference>
<dbReference type="InterPro" id="IPR050122">
    <property type="entry name" value="RTK"/>
</dbReference>
<comment type="caution">
    <text evidence="20">The sequence shown here is derived from an EMBL/GenBank/DDBJ whole genome shotgun (WGS) entry which is preliminary data.</text>
</comment>
<evidence type="ECO:0000256" key="18">
    <source>
        <dbReference type="SAM" id="Phobius"/>
    </source>
</evidence>
<gene>
    <name evidence="20" type="ORF">Ciccas_003082</name>
</gene>
<evidence type="ECO:0000256" key="3">
    <source>
        <dbReference type="ARBA" id="ARBA00011902"/>
    </source>
</evidence>
<dbReference type="Gene3D" id="3.30.200.20">
    <property type="entry name" value="Phosphorylase Kinase, domain 1"/>
    <property type="match status" value="1"/>
</dbReference>
<dbReference type="Pfam" id="PF07714">
    <property type="entry name" value="PK_Tyr_Ser-Thr"/>
    <property type="match status" value="1"/>
</dbReference>
<feature type="binding site" evidence="17">
    <location>
        <position position="707"/>
    </location>
    <ligand>
        <name>ATP</name>
        <dbReference type="ChEBI" id="CHEBI:30616"/>
    </ligand>
</feature>
<dbReference type="PROSITE" id="PS00107">
    <property type="entry name" value="PROTEIN_KINASE_ATP"/>
    <property type="match status" value="1"/>
</dbReference>
<evidence type="ECO:0000313" key="21">
    <source>
        <dbReference type="Proteomes" id="UP001626550"/>
    </source>
</evidence>
<dbReference type="EMBL" id="JBJKFK010000266">
    <property type="protein sequence ID" value="KAL3318262.1"/>
    <property type="molecule type" value="Genomic_DNA"/>
</dbReference>
<dbReference type="InterPro" id="IPR020635">
    <property type="entry name" value="Tyr_kinase_cat_dom"/>
</dbReference>
<keyword evidence="12 18" id="KW-0472">Membrane</keyword>
<evidence type="ECO:0000256" key="9">
    <source>
        <dbReference type="ARBA" id="ARBA00022777"/>
    </source>
</evidence>
<accession>A0ABD2QGD3</accession>